<dbReference type="SUPFAM" id="SSF48452">
    <property type="entry name" value="TPR-like"/>
    <property type="match status" value="2"/>
</dbReference>
<dbReference type="Gene3D" id="1.10.287.130">
    <property type="match status" value="1"/>
</dbReference>
<evidence type="ECO:0000256" key="3">
    <source>
        <dbReference type="ARBA" id="ARBA00022553"/>
    </source>
</evidence>
<dbReference type="Gene3D" id="3.40.50.2300">
    <property type="match status" value="1"/>
</dbReference>
<feature type="domain" description="Response regulatory" evidence="7">
    <location>
        <begin position="622"/>
        <end position="736"/>
    </location>
</feature>
<dbReference type="InterPro" id="IPR036097">
    <property type="entry name" value="HisK_dim/P_sf"/>
</dbReference>
<reference evidence="9" key="1">
    <citation type="submission" date="2016-11" db="EMBL/GenBank/DDBJ databases">
        <authorList>
            <person name="Varghese N."/>
            <person name="Submissions S."/>
        </authorList>
    </citation>
    <scope>NUCLEOTIDE SEQUENCE [LARGE SCALE GENOMIC DNA]</scope>
    <source>
        <strain evidence="9">DSM 19858</strain>
    </source>
</reference>
<dbReference type="EMBL" id="FQYU01000005">
    <property type="protein sequence ID" value="SHJ50893.1"/>
    <property type="molecule type" value="Genomic_DNA"/>
</dbReference>
<gene>
    <name evidence="8" type="ORF">SAMN04488513_105174</name>
</gene>
<dbReference type="Proteomes" id="UP000184543">
    <property type="component" value="Unassembled WGS sequence"/>
</dbReference>
<dbReference type="Pfam" id="PF02518">
    <property type="entry name" value="HATPase_c"/>
    <property type="match status" value="1"/>
</dbReference>
<dbReference type="PROSITE" id="PS50109">
    <property type="entry name" value="HIS_KIN"/>
    <property type="match status" value="1"/>
</dbReference>
<dbReference type="SMART" id="SM00028">
    <property type="entry name" value="TPR"/>
    <property type="match status" value="3"/>
</dbReference>
<evidence type="ECO:0000259" key="6">
    <source>
        <dbReference type="PROSITE" id="PS50109"/>
    </source>
</evidence>
<dbReference type="EC" id="2.7.13.3" evidence="2"/>
<dbReference type="CDD" id="cd16922">
    <property type="entry name" value="HATPase_EvgS-ArcB-TorS-like"/>
    <property type="match status" value="1"/>
</dbReference>
<evidence type="ECO:0000256" key="1">
    <source>
        <dbReference type="ARBA" id="ARBA00000085"/>
    </source>
</evidence>
<dbReference type="Gene3D" id="3.30.565.10">
    <property type="entry name" value="Histidine kinase-like ATPase, C-terminal domain"/>
    <property type="match status" value="1"/>
</dbReference>
<keyword evidence="5" id="KW-0175">Coiled coil</keyword>
<protein>
    <recommendedName>
        <fullName evidence="2">histidine kinase</fullName>
        <ecNumber evidence="2">2.7.13.3</ecNumber>
    </recommendedName>
</protein>
<dbReference type="SMART" id="SM00448">
    <property type="entry name" value="REC"/>
    <property type="match status" value="1"/>
</dbReference>
<feature type="domain" description="Histidine kinase" evidence="6">
    <location>
        <begin position="378"/>
        <end position="599"/>
    </location>
</feature>
<dbReference type="CDD" id="cd00082">
    <property type="entry name" value="HisKA"/>
    <property type="match status" value="1"/>
</dbReference>
<dbReference type="InterPro" id="IPR005467">
    <property type="entry name" value="His_kinase_dom"/>
</dbReference>
<dbReference type="PROSITE" id="PS50110">
    <property type="entry name" value="RESPONSE_REGULATORY"/>
    <property type="match status" value="1"/>
</dbReference>
<dbReference type="OrthoDB" id="1046984at2"/>
<dbReference type="Pfam" id="PF00512">
    <property type="entry name" value="HisKA"/>
    <property type="match status" value="1"/>
</dbReference>
<dbReference type="InterPro" id="IPR003661">
    <property type="entry name" value="HisK_dim/P_dom"/>
</dbReference>
<dbReference type="RefSeq" id="WP_072994462.1">
    <property type="nucleotide sequence ID" value="NZ_FQYU01000005.1"/>
</dbReference>
<accession>A0A1M6JW63</accession>
<dbReference type="InterPro" id="IPR003594">
    <property type="entry name" value="HATPase_dom"/>
</dbReference>
<dbReference type="PANTHER" id="PTHR45339">
    <property type="entry name" value="HYBRID SIGNAL TRANSDUCTION HISTIDINE KINASE J"/>
    <property type="match status" value="1"/>
</dbReference>
<dbReference type="FunFam" id="3.30.565.10:FF:000010">
    <property type="entry name" value="Sensor histidine kinase RcsC"/>
    <property type="match status" value="1"/>
</dbReference>
<dbReference type="AlphaFoldDB" id="A0A1M6JW63"/>
<evidence type="ECO:0000256" key="5">
    <source>
        <dbReference type="SAM" id="Coils"/>
    </source>
</evidence>
<evidence type="ECO:0000313" key="8">
    <source>
        <dbReference type="EMBL" id="SHJ50893.1"/>
    </source>
</evidence>
<keyword evidence="8" id="KW-0418">Kinase</keyword>
<dbReference type="PANTHER" id="PTHR45339:SF5">
    <property type="entry name" value="HISTIDINE KINASE"/>
    <property type="match status" value="1"/>
</dbReference>
<dbReference type="GO" id="GO:0000155">
    <property type="term" value="F:phosphorelay sensor kinase activity"/>
    <property type="evidence" value="ECO:0007669"/>
    <property type="project" value="InterPro"/>
</dbReference>
<dbReference type="InterPro" id="IPR011006">
    <property type="entry name" value="CheY-like_superfamily"/>
</dbReference>
<sequence length="747" mass="84812">MKFDFRHIAAYRLLLVVVVFLTLQRNTAQDAAFQVQDTVELLDPKTHFERARLLSNQNHTDLALEELEKASKAAEANEDVKALIDSYQEHALVYLKLNKEETTYFFWDRAKALLKEIEYPYGDAMQKYIEAILLFRDGKNFQAIFLLNEAKQLNNDRNFFNNVLLVEGNIYMNLEKYESAAKNFNSLIVNTDVYESDYLATKAYLGLARLNMETGKLEESTNNAQNALKLAEKNAFSKEIWEANEMLTKVYEELGQYDNSLAHNKNLLHIRDSLFNIAKMKTETKTAEKIQFDFMSDEIRRQEQKIEELNESKNQSDIAAILTSALLIIITLLAVSLFRNNQIKLKTNDLLQTKNNELKAARDAAVTAMEAKTNFLSTVSHELRTPLYAVTGLTHLLLEENPSENQKEHLKALKFSGDYLLNFINDILQINKIDADKLEPMNVEFNLKKVLQEVIDSLQQSAQANNTEIILDYDEDIPANLMSDPMKLSQIFMNLVGNALKFTKNGTVTVIAKLLEQKEDNLRLFFEVKDNGIGISKDQQENIFEGFEQGSIQINREYGGTGLGLTIVKSLLGLFNSKIQLESELGKGSSFFFELDVKAKDALVDDVSFEISEKDFDLKGLHILIVEDNKINQVITKKMLTKKEITSDIANNGGEAIDKARENKYDAILMDIHMPGIGGEEATIEIRKFDKVTPIVALTAISLDDSLESFYAAGCNDVITKPFKPEVFYKKIGENIFDNKNLKSSVT</sequence>
<feature type="coiled-coil region" evidence="5">
    <location>
        <begin position="292"/>
        <end position="319"/>
    </location>
</feature>
<evidence type="ECO:0000259" key="7">
    <source>
        <dbReference type="PROSITE" id="PS50110"/>
    </source>
</evidence>
<comment type="catalytic activity">
    <reaction evidence="1">
        <text>ATP + protein L-histidine = ADP + protein N-phospho-L-histidine.</text>
        <dbReference type="EC" id="2.7.13.3"/>
    </reaction>
</comment>
<feature type="modified residue" description="4-aspartylphosphate" evidence="4">
    <location>
        <position position="671"/>
    </location>
</feature>
<dbReference type="Gene3D" id="1.25.40.10">
    <property type="entry name" value="Tetratricopeptide repeat domain"/>
    <property type="match status" value="1"/>
</dbReference>
<keyword evidence="9" id="KW-1185">Reference proteome</keyword>
<dbReference type="CDD" id="cd17546">
    <property type="entry name" value="REC_hyHK_CKI1_RcsC-like"/>
    <property type="match status" value="1"/>
</dbReference>
<name>A0A1M6JW63_9FLAO</name>
<evidence type="ECO:0000256" key="2">
    <source>
        <dbReference type="ARBA" id="ARBA00012438"/>
    </source>
</evidence>
<dbReference type="InterPro" id="IPR001789">
    <property type="entry name" value="Sig_transdc_resp-reg_receiver"/>
</dbReference>
<evidence type="ECO:0000313" key="9">
    <source>
        <dbReference type="Proteomes" id="UP000184543"/>
    </source>
</evidence>
<dbReference type="SUPFAM" id="SSF55874">
    <property type="entry name" value="ATPase domain of HSP90 chaperone/DNA topoisomerase II/histidine kinase"/>
    <property type="match status" value="1"/>
</dbReference>
<dbReference type="SUPFAM" id="SSF52172">
    <property type="entry name" value="CheY-like"/>
    <property type="match status" value="1"/>
</dbReference>
<dbReference type="Pfam" id="PF00072">
    <property type="entry name" value="Response_reg"/>
    <property type="match status" value="1"/>
</dbReference>
<dbReference type="InterPro" id="IPR036890">
    <property type="entry name" value="HATPase_C_sf"/>
</dbReference>
<evidence type="ECO:0000256" key="4">
    <source>
        <dbReference type="PROSITE-ProRule" id="PRU00169"/>
    </source>
</evidence>
<dbReference type="STRING" id="192903.SAMN04488513_105174"/>
<proteinExistence type="predicted"/>
<dbReference type="PRINTS" id="PR00344">
    <property type="entry name" value="BCTRLSENSOR"/>
</dbReference>
<dbReference type="SMART" id="SM00388">
    <property type="entry name" value="HisKA"/>
    <property type="match status" value="1"/>
</dbReference>
<dbReference type="InterPro" id="IPR019734">
    <property type="entry name" value="TPR_rpt"/>
</dbReference>
<dbReference type="InterPro" id="IPR011990">
    <property type="entry name" value="TPR-like_helical_dom_sf"/>
</dbReference>
<organism evidence="8 9">
    <name type="scientific">Pseudozobellia thermophila</name>
    <dbReference type="NCBI Taxonomy" id="192903"/>
    <lineage>
        <taxon>Bacteria</taxon>
        <taxon>Pseudomonadati</taxon>
        <taxon>Bacteroidota</taxon>
        <taxon>Flavobacteriia</taxon>
        <taxon>Flavobacteriales</taxon>
        <taxon>Flavobacteriaceae</taxon>
        <taxon>Pseudozobellia</taxon>
    </lineage>
</organism>
<keyword evidence="3 4" id="KW-0597">Phosphoprotein</keyword>
<dbReference type="InterPro" id="IPR004358">
    <property type="entry name" value="Sig_transdc_His_kin-like_C"/>
</dbReference>
<keyword evidence="8" id="KW-0808">Transferase</keyword>
<dbReference type="SMART" id="SM00387">
    <property type="entry name" value="HATPase_c"/>
    <property type="match status" value="1"/>
</dbReference>
<dbReference type="SUPFAM" id="SSF47384">
    <property type="entry name" value="Homodimeric domain of signal transducing histidine kinase"/>
    <property type="match status" value="1"/>
</dbReference>